<proteinExistence type="predicted"/>
<organism evidence="1 2">
    <name type="scientific">Pectobacterium parmentieri</name>
    <dbReference type="NCBI Taxonomy" id="1905730"/>
    <lineage>
        <taxon>Bacteria</taxon>
        <taxon>Pseudomonadati</taxon>
        <taxon>Pseudomonadota</taxon>
        <taxon>Gammaproteobacteria</taxon>
        <taxon>Enterobacterales</taxon>
        <taxon>Pectobacteriaceae</taxon>
        <taxon>Pectobacterium</taxon>
    </lineage>
</organism>
<comment type="caution">
    <text evidence="1">The sequence shown here is derived from an EMBL/GenBank/DDBJ whole genome shotgun (WGS) entry which is preliminary data.</text>
</comment>
<name>A0A8B3F3J7_PECPM</name>
<accession>A0A8B3F3J7</accession>
<dbReference type="EMBL" id="PSZG01000001">
    <property type="protein sequence ID" value="RKO75476.1"/>
    <property type="molecule type" value="Genomic_DNA"/>
</dbReference>
<dbReference type="AlphaFoldDB" id="A0A8B3F3J7"/>
<reference evidence="1 2" key="1">
    <citation type="journal article" date="2018" name="BMC Genomics">
        <title>High genomic variability in the plant pathogenic bacterium Pectobacterium parmentieri deciphered from de novo assembled complete genomes.</title>
        <authorList>
            <person name="Zoledowska S."/>
            <person name="Motyka-Pomagruk A."/>
            <person name="Sledz W."/>
            <person name="Mengoni A."/>
            <person name="Lojkowska E."/>
        </authorList>
    </citation>
    <scope>NUCLEOTIDE SEQUENCE [LARGE SCALE GENOMIC DNA]</scope>
    <source>
        <strain evidence="1 2">IFB5626</strain>
    </source>
</reference>
<dbReference type="GeneID" id="45850120"/>
<evidence type="ECO:0000313" key="2">
    <source>
        <dbReference type="Proteomes" id="UP000269665"/>
    </source>
</evidence>
<sequence>MIFNGDVFYRKTASIITTEQDGKGISHRYELSHLRLTSSKLTAISSYSAYKDNKIIKTLNLDSGERPNDLVELKKESNHCIKIEADSESFNRYVYTDNLDSLDLEDRFAVQLIKKIEINLYPSDEMGYFKEFSGYFRPMIYADSPTENPIILGFNFYIPEEDFTLLINKVDKGYNSAIVNLWIPGYSEMYSELPDIIVNPNSEVKRFSFISSLNIEKKNFTIESVEVIDDTPTEFDDEAEPTETDKKLNELTELSKKILTALTIIAACIVGFSLKTIF</sequence>
<gene>
    <name evidence="1" type="ORF">C5E00_01050</name>
</gene>
<dbReference type="KEGG" id="ppar:A8F97_11680"/>
<evidence type="ECO:0000313" key="1">
    <source>
        <dbReference type="EMBL" id="RKO75476.1"/>
    </source>
</evidence>
<dbReference type="Proteomes" id="UP000269665">
    <property type="component" value="Unassembled WGS sequence"/>
</dbReference>
<protein>
    <submittedName>
        <fullName evidence="1">Uncharacterized protein</fullName>
    </submittedName>
</protein>
<dbReference type="RefSeq" id="WP_033071103.1">
    <property type="nucleotide sequence ID" value="NZ_CP015749.1"/>
</dbReference>